<evidence type="ECO:0000259" key="6">
    <source>
        <dbReference type="PROSITE" id="PS50075"/>
    </source>
</evidence>
<dbReference type="InterPro" id="IPR023213">
    <property type="entry name" value="CAT-like_dom_sf"/>
</dbReference>
<dbReference type="PROSITE" id="PS50075">
    <property type="entry name" value="CARRIER"/>
    <property type="match status" value="1"/>
</dbReference>
<dbReference type="InterPro" id="IPR001242">
    <property type="entry name" value="Condensation_dom"/>
</dbReference>
<comment type="caution">
    <text evidence="7">The sequence shown here is derived from an EMBL/GenBank/DDBJ whole genome shotgun (WGS) entry which is preliminary data.</text>
</comment>
<dbReference type="InterPro" id="IPR020845">
    <property type="entry name" value="AMP-binding_CS"/>
</dbReference>
<dbReference type="InterPro" id="IPR006162">
    <property type="entry name" value="Ppantetheine_attach_site"/>
</dbReference>
<evidence type="ECO:0000313" key="8">
    <source>
        <dbReference type="Proteomes" id="UP000677875"/>
    </source>
</evidence>
<dbReference type="EMBL" id="JAGPNL010000001">
    <property type="protein sequence ID" value="MBQ0825396.1"/>
    <property type="molecule type" value="Genomic_DNA"/>
</dbReference>
<keyword evidence="3" id="KW-0596">Phosphopantetheine</keyword>
<evidence type="ECO:0000256" key="4">
    <source>
        <dbReference type="ARBA" id="ARBA00022553"/>
    </source>
</evidence>
<keyword evidence="4" id="KW-0597">Phosphoprotein</keyword>
<dbReference type="Gene3D" id="3.30.300.30">
    <property type="match status" value="1"/>
</dbReference>
<evidence type="ECO:0000256" key="5">
    <source>
        <dbReference type="SAM" id="MobiDB-lite"/>
    </source>
</evidence>
<dbReference type="PANTHER" id="PTHR45527:SF1">
    <property type="entry name" value="FATTY ACID SYNTHASE"/>
    <property type="match status" value="1"/>
</dbReference>
<dbReference type="RefSeq" id="WP_210868078.1">
    <property type="nucleotide sequence ID" value="NZ_JAGPNL010000001.1"/>
</dbReference>
<organism evidence="7 8">
    <name type="scientific">Streptomyces tagetis</name>
    <dbReference type="NCBI Taxonomy" id="2820809"/>
    <lineage>
        <taxon>Bacteria</taxon>
        <taxon>Bacillati</taxon>
        <taxon>Actinomycetota</taxon>
        <taxon>Actinomycetes</taxon>
        <taxon>Kitasatosporales</taxon>
        <taxon>Streptomycetaceae</taxon>
        <taxon>Streptomyces</taxon>
    </lineage>
</organism>
<dbReference type="NCBIfam" id="TIGR01733">
    <property type="entry name" value="AA-adenyl-dom"/>
    <property type="match status" value="1"/>
</dbReference>
<dbReference type="InterPro" id="IPR036736">
    <property type="entry name" value="ACP-like_sf"/>
</dbReference>
<dbReference type="PROSITE" id="PS00455">
    <property type="entry name" value="AMP_BINDING"/>
    <property type="match status" value="1"/>
</dbReference>
<keyword evidence="8" id="KW-1185">Reference proteome</keyword>
<dbReference type="SUPFAM" id="SSF56801">
    <property type="entry name" value="Acetyl-CoA synthetase-like"/>
    <property type="match status" value="1"/>
</dbReference>
<dbReference type="Pfam" id="PF13193">
    <property type="entry name" value="AMP-binding_C"/>
    <property type="match status" value="1"/>
</dbReference>
<dbReference type="InterPro" id="IPR010071">
    <property type="entry name" value="AA_adenyl_dom"/>
</dbReference>
<dbReference type="InterPro" id="IPR045851">
    <property type="entry name" value="AMP-bd_C_sf"/>
</dbReference>
<dbReference type="GO" id="GO:0031177">
    <property type="term" value="F:phosphopantetheine binding"/>
    <property type="evidence" value="ECO:0007669"/>
    <property type="project" value="InterPro"/>
</dbReference>
<comment type="cofactor">
    <cofactor evidence="1">
        <name>pantetheine 4'-phosphate</name>
        <dbReference type="ChEBI" id="CHEBI:47942"/>
    </cofactor>
</comment>
<dbReference type="InterPro" id="IPR025110">
    <property type="entry name" value="AMP-bd_C"/>
</dbReference>
<feature type="region of interest" description="Disordered" evidence="5">
    <location>
        <begin position="161"/>
        <end position="184"/>
    </location>
</feature>
<dbReference type="Pfam" id="PF00668">
    <property type="entry name" value="Condensation"/>
    <property type="match status" value="1"/>
</dbReference>
<dbReference type="InterPro" id="IPR029058">
    <property type="entry name" value="AB_hydrolase_fold"/>
</dbReference>
<dbReference type="InterPro" id="IPR000873">
    <property type="entry name" value="AMP-dep_synth/lig_dom"/>
</dbReference>
<dbReference type="SUPFAM" id="SSF52777">
    <property type="entry name" value="CoA-dependent acyltransferases"/>
    <property type="match status" value="3"/>
</dbReference>
<dbReference type="PROSITE" id="PS00012">
    <property type="entry name" value="PHOSPHOPANTETHEINE"/>
    <property type="match status" value="1"/>
</dbReference>
<dbReference type="FunFam" id="3.30.300.30:FF:000010">
    <property type="entry name" value="Enterobactin synthetase component F"/>
    <property type="match status" value="1"/>
</dbReference>
<accession>A0A940XEY9</accession>
<dbReference type="InterPro" id="IPR020806">
    <property type="entry name" value="PKS_PP-bd"/>
</dbReference>
<proteinExistence type="inferred from homology"/>
<dbReference type="GO" id="GO:0043041">
    <property type="term" value="P:amino acid activation for nonribosomal peptide biosynthetic process"/>
    <property type="evidence" value="ECO:0007669"/>
    <property type="project" value="TreeGrafter"/>
</dbReference>
<dbReference type="FunFam" id="3.40.50.980:FF:000001">
    <property type="entry name" value="Non-ribosomal peptide synthetase"/>
    <property type="match status" value="1"/>
</dbReference>
<dbReference type="SUPFAM" id="SSF47336">
    <property type="entry name" value="ACP-like"/>
    <property type="match status" value="1"/>
</dbReference>
<dbReference type="PANTHER" id="PTHR45527">
    <property type="entry name" value="NONRIBOSOMAL PEPTIDE SYNTHETASE"/>
    <property type="match status" value="1"/>
</dbReference>
<reference evidence="7" key="1">
    <citation type="submission" date="2021-04" db="EMBL/GenBank/DDBJ databases">
        <title>Genome seq and assembly of Streptomyces sp. RG38.</title>
        <authorList>
            <person name="Chhetri G."/>
        </authorList>
    </citation>
    <scope>NUCLEOTIDE SEQUENCE</scope>
    <source>
        <strain evidence="7">RG38</strain>
    </source>
</reference>
<evidence type="ECO:0000256" key="2">
    <source>
        <dbReference type="ARBA" id="ARBA00006432"/>
    </source>
</evidence>
<dbReference type="FunFam" id="3.40.50.12780:FF:000012">
    <property type="entry name" value="Non-ribosomal peptide synthetase"/>
    <property type="match status" value="1"/>
</dbReference>
<dbReference type="GO" id="GO:0017000">
    <property type="term" value="P:antibiotic biosynthetic process"/>
    <property type="evidence" value="ECO:0007669"/>
    <property type="project" value="UniProtKB-ARBA"/>
</dbReference>
<evidence type="ECO:0000313" key="7">
    <source>
        <dbReference type="EMBL" id="MBQ0825396.1"/>
    </source>
</evidence>
<dbReference type="InterPro" id="IPR009081">
    <property type="entry name" value="PP-bd_ACP"/>
</dbReference>
<dbReference type="CDD" id="cd19531">
    <property type="entry name" value="LCL_NRPS-like"/>
    <property type="match status" value="1"/>
</dbReference>
<dbReference type="Gene3D" id="3.40.50.1820">
    <property type="entry name" value="alpha/beta hydrolase"/>
    <property type="match status" value="1"/>
</dbReference>
<dbReference type="CDD" id="cd12117">
    <property type="entry name" value="A_NRPS_Srf_like"/>
    <property type="match status" value="1"/>
</dbReference>
<dbReference type="FunFam" id="2.30.38.10:FF:000001">
    <property type="entry name" value="Non-ribosomal peptide synthetase PvdI"/>
    <property type="match status" value="1"/>
</dbReference>
<sequence>MNVDELLLRALRAGVTLSAGRDGLTVRAPDGTSEELRSLLAAHEDELLAAVGGAEAPTAAPLVPAAARGDDGSGPDAFPLSSGQERLWLIEQRLGPSSLHHVHLRLRWRGRLDLGALRTAVGTLTARHQALRTVFPPHDRLPRAVVRPVTDREATDLVRLDLRGPGPAHGRGAGPAHGRGAGPPEEAAAAFLDAQRRTPFDLASGPLTRWGVVSFTADDHVVALTQHHLITDGWSVTLLLSQLVEAYGAAVDGRERPAPPPSPEYADHVRWERARRGEAGLAERVSWWTGHLAGVAPLRLPAEGAAAPRAGDHSGATVPLRVPPEVTAGLERWARRLGTTLYTVLLAAWAVVLHRATGQEDFTVGTVTSGRDRAELRGVAGFFANTVVLRCDLSGGPDVGEVVRRLHAETTEAFNHEVPFGEVVAATGASAADGLTPLFRAAFVFESLPAATYGEAGPVPGVDALETEARVDGSVDGTAKFDLSLVLGRAGDGLDGLVEYASARFGPDLALWLCGRLTALLALIADEPAEDGGPGVPAACCDRPAGHEAFFRAMLADVTEPCAPYGLVGAHGDGTGEAVARADLDAGTAAAVREEARRLGVGAASVFHQSWALVVARLTGAERPVFGTVGDGGGPAAGLSAVLPVRVDAASLSVEEGVLTTHRTLAGLGRHGHVPPALARRCGALPPGTPLFTSVLAYRHGALGSAEQALSGEHAGTFRAGDAGADAGPWLTASVDDLGDRFTLTVRTRVPVDAEQVRELLATAVREVASASARTPHRALRDLDVLPAAQRRRVVEEFNATRRPLPAGALVHELFRETAARTPHAVALVHGARVLTYGRLDALGNRIAHRLRAAGVGPDVRVGVCAGRSPELVAGVLGVLKAGGAYVPLDPSSPVARLAHLLTDSAPAVVLAHGTGTTAVRDATRQAGTEAPVLALDGLLDGAFDDRPATAPAPTGVTERNAAYVIYTSGSTGTPKGVVVEHRNVVALARGNGFLTVTPDDRVAFAANPSFDATTFEVWGALLHGARLVVVDEGDLLDAARFQTVLTSAGVSVMWLTVGLFNRHWKALGEAFRGLRCLIVGGDALDPVPVAGVLREHPPGRLFNGYGPTETTTFAAVHAVEEAGPAGVPIGRPIGNTRVYVLDASGRPAPVGVTGELYVGGAGVSRGYLGRPGQTAARFVPDPFATGADAGGRLYRTGDLGRWRPDGTIEFAGRDDFQVKVRGFRVEPGEIEARLREHPGVGEAAVIARRDPEPGGHSAGESRLVAYYVPAGTAAADATALREHLARVLPGYMVPAAFVELDALPLTPNGKLDRPALPGPGTGDLAVTGYQAPVGPLEETLAKVWAQVLGVDRVGRHDDFFALGGHSLLAVRLVDRLREEGLECDVRAMFETPTVAGLAALVAENAASTGGNPR</sequence>
<comment type="similarity">
    <text evidence="2">Belongs to the ATP-dependent AMP-binding enzyme family.</text>
</comment>
<dbReference type="Proteomes" id="UP000677875">
    <property type="component" value="Unassembled WGS sequence"/>
</dbReference>
<dbReference type="GO" id="GO:0005737">
    <property type="term" value="C:cytoplasm"/>
    <property type="evidence" value="ECO:0007669"/>
    <property type="project" value="TreeGrafter"/>
</dbReference>
<dbReference type="Gene3D" id="2.30.38.10">
    <property type="entry name" value="Luciferase, Domain 3"/>
    <property type="match status" value="1"/>
</dbReference>
<dbReference type="FunFam" id="1.10.1200.10:FF:000005">
    <property type="entry name" value="Nonribosomal peptide synthetase 1"/>
    <property type="match status" value="1"/>
</dbReference>
<feature type="compositionally biased region" description="Gly residues" evidence="5">
    <location>
        <begin position="167"/>
        <end position="181"/>
    </location>
</feature>
<name>A0A940XEY9_9ACTN</name>
<dbReference type="GO" id="GO:0003824">
    <property type="term" value="F:catalytic activity"/>
    <property type="evidence" value="ECO:0007669"/>
    <property type="project" value="InterPro"/>
</dbReference>
<dbReference type="Gene3D" id="3.30.559.10">
    <property type="entry name" value="Chloramphenicol acetyltransferase-like domain"/>
    <property type="match status" value="1"/>
</dbReference>
<dbReference type="Gene3D" id="3.40.50.980">
    <property type="match status" value="2"/>
</dbReference>
<dbReference type="GO" id="GO:0008610">
    <property type="term" value="P:lipid biosynthetic process"/>
    <property type="evidence" value="ECO:0007669"/>
    <property type="project" value="UniProtKB-ARBA"/>
</dbReference>
<protein>
    <submittedName>
        <fullName evidence="7">Amino acid adenylation domain-containing protein</fullName>
    </submittedName>
</protein>
<dbReference type="Pfam" id="PF00501">
    <property type="entry name" value="AMP-binding"/>
    <property type="match status" value="1"/>
</dbReference>
<gene>
    <name evidence="7" type="ORF">J5Y05_02540</name>
</gene>
<evidence type="ECO:0000256" key="1">
    <source>
        <dbReference type="ARBA" id="ARBA00001957"/>
    </source>
</evidence>
<dbReference type="GO" id="GO:0044550">
    <property type="term" value="P:secondary metabolite biosynthetic process"/>
    <property type="evidence" value="ECO:0007669"/>
    <property type="project" value="UniProtKB-ARBA"/>
</dbReference>
<dbReference type="Pfam" id="PF00550">
    <property type="entry name" value="PP-binding"/>
    <property type="match status" value="1"/>
</dbReference>
<evidence type="ECO:0000256" key="3">
    <source>
        <dbReference type="ARBA" id="ARBA00022450"/>
    </source>
</evidence>
<dbReference type="SMART" id="SM00823">
    <property type="entry name" value="PKS_PP"/>
    <property type="match status" value="1"/>
</dbReference>
<feature type="domain" description="Carrier" evidence="6">
    <location>
        <begin position="1332"/>
        <end position="1406"/>
    </location>
</feature>
<dbReference type="Gene3D" id="3.30.559.30">
    <property type="entry name" value="Nonribosomal peptide synthetase, condensation domain"/>
    <property type="match status" value="2"/>
</dbReference>